<dbReference type="InterPro" id="IPR036754">
    <property type="entry name" value="YbaK/aa-tRNA-synt-asso_dom_sf"/>
</dbReference>
<evidence type="ECO:0000256" key="4">
    <source>
        <dbReference type="PIRNR" id="PIRNR006181"/>
    </source>
</evidence>
<dbReference type="CDD" id="cd00002">
    <property type="entry name" value="YbaK_deacylase"/>
    <property type="match status" value="1"/>
</dbReference>
<evidence type="ECO:0000313" key="6">
    <source>
        <dbReference type="EMBL" id="MBO8465283.1"/>
    </source>
</evidence>
<sequence length="157" mass="16711">MKINKTNAARLLDKAGVKYELIPYQVDETDLSAVHVASVLGEDVCRVYKTIVLRGDRNGIFVCVVPGEAEVDLKKAAKVSGNKSAATVHVRELLGLTGYIRGGCSPVGMKKPYPVFISSDVLAFDYVFVSAGVRGLQMKLAPSDLIKATGAVAADIV</sequence>
<dbReference type="EMBL" id="JADIME010000047">
    <property type="protein sequence ID" value="MBO8465283.1"/>
    <property type="molecule type" value="Genomic_DNA"/>
</dbReference>
<dbReference type="GO" id="GO:0016829">
    <property type="term" value="F:lyase activity"/>
    <property type="evidence" value="ECO:0007669"/>
    <property type="project" value="UniProtKB-KW"/>
</dbReference>
<evidence type="ECO:0000259" key="5">
    <source>
        <dbReference type="Pfam" id="PF04073"/>
    </source>
</evidence>
<proteinExistence type="inferred from homology"/>
<organism evidence="6 7">
    <name type="scientific">Candidatus Merdivivens pullistercoris</name>
    <dbReference type="NCBI Taxonomy" id="2840873"/>
    <lineage>
        <taxon>Bacteria</taxon>
        <taxon>Pseudomonadati</taxon>
        <taxon>Bacteroidota</taxon>
        <taxon>Bacteroidia</taxon>
        <taxon>Bacteroidales</taxon>
        <taxon>Muribaculaceae</taxon>
        <taxon>Muribaculaceae incertae sedis</taxon>
        <taxon>Candidatus Merdivivens</taxon>
    </lineage>
</organism>
<feature type="domain" description="YbaK/aminoacyl-tRNA synthetase-associated" evidence="5">
    <location>
        <begin position="33"/>
        <end position="147"/>
    </location>
</feature>
<keyword evidence="2 4" id="KW-0648">Protein biosynthesis</keyword>
<dbReference type="Pfam" id="PF04073">
    <property type="entry name" value="tRNA_edit"/>
    <property type="match status" value="1"/>
</dbReference>
<dbReference type="Proteomes" id="UP000823597">
    <property type="component" value="Unassembled WGS sequence"/>
</dbReference>
<dbReference type="InterPro" id="IPR007214">
    <property type="entry name" value="YbaK/aa-tRNA-synth-assoc-dom"/>
</dbReference>
<dbReference type="GO" id="GO:0002161">
    <property type="term" value="F:aminoacyl-tRNA deacylase activity"/>
    <property type="evidence" value="ECO:0007669"/>
    <property type="project" value="InterPro"/>
</dbReference>
<keyword evidence="3 4" id="KW-0456">Lyase</keyword>
<dbReference type="EC" id="4.2.-.-" evidence="4"/>
<accession>A0A9D9I526</accession>
<dbReference type="Gene3D" id="3.90.960.10">
    <property type="entry name" value="YbaK/aminoacyl-tRNA synthetase-associated domain"/>
    <property type="match status" value="1"/>
</dbReference>
<dbReference type="GO" id="GO:0006412">
    <property type="term" value="P:translation"/>
    <property type="evidence" value="ECO:0007669"/>
    <property type="project" value="UniProtKB-KW"/>
</dbReference>
<evidence type="ECO:0000313" key="7">
    <source>
        <dbReference type="Proteomes" id="UP000823597"/>
    </source>
</evidence>
<dbReference type="PIRSF" id="PIRSF006181">
    <property type="entry name" value="EbsC_YbaK"/>
    <property type="match status" value="1"/>
</dbReference>
<dbReference type="AlphaFoldDB" id="A0A9D9I526"/>
<dbReference type="SUPFAM" id="SSF55826">
    <property type="entry name" value="YbaK/ProRS associated domain"/>
    <property type="match status" value="1"/>
</dbReference>
<evidence type="ECO:0000256" key="1">
    <source>
        <dbReference type="ARBA" id="ARBA00009798"/>
    </source>
</evidence>
<gene>
    <name evidence="6" type="primary">ybaK</name>
    <name evidence="6" type="ORF">IAB93_04715</name>
</gene>
<comment type="similarity">
    <text evidence="1 4">Belongs to the prolyl-tRNA editing family. YbaK/EbsC subfamily.</text>
</comment>
<protein>
    <recommendedName>
        <fullName evidence="4">Cys-tRNA(Pro)/Cys-tRNA(Cys) deacylase</fullName>
        <ecNumber evidence="4">4.2.-.-</ecNumber>
    </recommendedName>
</protein>
<evidence type="ECO:0000256" key="3">
    <source>
        <dbReference type="ARBA" id="ARBA00023239"/>
    </source>
</evidence>
<reference evidence="6" key="1">
    <citation type="submission" date="2020-10" db="EMBL/GenBank/DDBJ databases">
        <authorList>
            <person name="Gilroy R."/>
        </authorList>
    </citation>
    <scope>NUCLEOTIDE SEQUENCE</scope>
    <source>
        <strain evidence="6">10037</strain>
    </source>
</reference>
<evidence type="ECO:0000256" key="2">
    <source>
        <dbReference type="ARBA" id="ARBA00022917"/>
    </source>
</evidence>
<dbReference type="PANTHER" id="PTHR30411:SF0">
    <property type="entry name" value="CYS-TRNA(PRO)_CYS-TRNA(CYS) DEACYLASE YBAK"/>
    <property type="match status" value="1"/>
</dbReference>
<dbReference type="InterPro" id="IPR004369">
    <property type="entry name" value="Prolyl-tRNA_editing_YbaK/EbsC"/>
</dbReference>
<name>A0A9D9I526_9BACT</name>
<comment type="caution">
    <text evidence="6">The sequence shown here is derived from an EMBL/GenBank/DDBJ whole genome shotgun (WGS) entry which is preliminary data.</text>
</comment>
<dbReference type="PANTHER" id="PTHR30411">
    <property type="entry name" value="CYTOPLASMIC PROTEIN"/>
    <property type="match status" value="1"/>
</dbReference>
<dbReference type="NCBIfam" id="TIGR00011">
    <property type="entry name" value="YbaK_EbsC"/>
    <property type="match status" value="1"/>
</dbReference>
<reference evidence="6" key="2">
    <citation type="journal article" date="2021" name="PeerJ">
        <title>Extensive microbial diversity within the chicken gut microbiome revealed by metagenomics and culture.</title>
        <authorList>
            <person name="Gilroy R."/>
            <person name="Ravi A."/>
            <person name="Getino M."/>
            <person name="Pursley I."/>
            <person name="Horton D.L."/>
            <person name="Alikhan N.F."/>
            <person name="Baker D."/>
            <person name="Gharbi K."/>
            <person name="Hall N."/>
            <person name="Watson M."/>
            <person name="Adriaenssens E.M."/>
            <person name="Foster-Nyarko E."/>
            <person name="Jarju S."/>
            <person name="Secka A."/>
            <person name="Antonio M."/>
            <person name="Oren A."/>
            <person name="Chaudhuri R.R."/>
            <person name="La Ragione R."/>
            <person name="Hildebrand F."/>
            <person name="Pallen M.J."/>
        </authorList>
    </citation>
    <scope>NUCLEOTIDE SEQUENCE</scope>
    <source>
        <strain evidence="6">10037</strain>
    </source>
</reference>